<dbReference type="Pfam" id="PF22014">
    <property type="entry name" value="DUF6932"/>
    <property type="match status" value="1"/>
</dbReference>
<dbReference type="OrthoDB" id="572713at2"/>
<organism evidence="1 2">
    <name type="scientific">Scytonema hofmannii PCC 7110</name>
    <dbReference type="NCBI Taxonomy" id="128403"/>
    <lineage>
        <taxon>Bacteria</taxon>
        <taxon>Bacillati</taxon>
        <taxon>Cyanobacteriota</taxon>
        <taxon>Cyanophyceae</taxon>
        <taxon>Nostocales</taxon>
        <taxon>Scytonemataceae</taxon>
        <taxon>Scytonema</taxon>
    </lineage>
</organism>
<keyword evidence="2" id="KW-1185">Reference proteome</keyword>
<gene>
    <name evidence="1" type="ORF">WA1_29395</name>
</gene>
<dbReference type="EMBL" id="ANNX02000031">
    <property type="protein sequence ID" value="KYC40072.1"/>
    <property type="molecule type" value="Genomic_DNA"/>
</dbReference>
<dbReference type="AlphaFoldDB" id="A0A139X625"/>
<sequence length="147" mass="17145">MIPEFDEIGNLPPGVHFCNWEEFKARFGYTDKRMQMIQGMEAVMAELKTAGCRTFYINGSFVTSAPKPRDFDCCWDRDDVDIDYLRQNAPLILKFYDSAAQKARYRGEIYQSDQPVDDSTISIEFLQRDRQQNLKGIIAINLLEWEI</sequence>
<comment type="caution">
    <text evidence="1">The sequence shown here is derived from an EMBL/GenBank/DDBJ whole genome shotgun (WGS) entry which is preliminary data.</text>
</comment>
<dbReference type="RefSeq" id="WP_017747027.1">
    <property type="nucleotide sequence ID" value="NZ_KQ976354.1"/>
</dbReference>
<dbReference type="InterPro" id="IPR053860">
    <property type="entry name" value="DUF6932"/>
</dbReference>
<reference evidence="1 2" key="1">
    <citation type="journal article" date="2013" name="Genome Biol. Evol.">
        <title>Genomes of Stigonematalean cyanobacteria (subsection V) and the evolution of oxygenic photosynthesis from prokaryotes to plastids.</title>
        <authorList>
            <person name="Dagan T."/>
            <person name="Roettger M."/>
            <person name="Stucken K."/>
            <person name="Landan G."/>
            <person name="Koch R."/>
            <person name="Major P."/>
            <person name="Gould S.B."/>
            <person name="Goremykin V.V."/>
            <person name="Rippka R."/>
            <person name="Tandeau de Marsac N."/>
            <person name="Gugger M."/>
            <person name="Lockhart P.J."/>
            <person name="Allen J.F."/>
            <person name="Brune I."/>
            <person name="Maus I."/>
            <person name="Puhler A."/>
            <person name="Martin W.F."/>
        </authorList>
    </citation>
    <scope>NUCLEOTIDE SEQUENCE [LARGE SCALE GENOMIC DNA]</scope>
    <source>
        <strain evidence="1 2">PCC 7110</strain>
    </source>
</reference>
<accession>A0A139X625</accession>
<proteinExistence type="predicted"/>
<evidence type="ECO:0000313" key="2">
    <source>
        <dbReference type="Proteomes" id="UP000076925"/>
    </source>
</evidence>
<evidence type="ECO:0000313" key="1">
    <source>
        <dbReference type="EMBL" id="KYC40072.1"/>
    </source>
</evidence>
<protein>
    <submittedName>
        <fullName evidence="1">Uncharacterized protein</fullName>
    </submittedName>
</protein>
<dbReference type="Proteomes" id="UP000076925">
    <property type="component" value="Unassembled WGS sequence"/>
</dbReference>
<name>A0A139X625_9CYAN</name>